<keyword evidence="2" id="KW-1185">Reference proteome</keyword>
<accession>A0ACB7Y5A1</accession>
<name>A0ACB7Y5A1_9ERIC</name>
<reference evidence="1 2" key="1">
    <citation type="journal article" date="2021" name="Hortic Res">
        <title>High-quality reference genome and annotation aids understanding of berry development for evergreen blueberry (Vaccinium darrowii).</title>
        <authorList>
            <person name="Yu J."/>
            <person name="Hulse-Kemp A.M."/>
            <person name="Babiker E."/>
            <person name="Staton M."/>
        </authorList>
    </citation>
    <scope>NUCLEOTIDE SEQUENCE [LARGE SCALE GENOMIC DNA]</scope>
    <source>
        <strain evidence="2">cv. NJ 8807/NJ 8810</strain>
        <tissue evidence="1">Young leaf</tissue>
    </source>
</reference>
<organism evidence="1 2">
    <name type="scientific">Vaccinium darrowii</name>
    <dbReference type="NCBI Taxonomy" id="229202"/>
    <lineage>
        <taxon>Eukaryota</taxon>
        <taxon>Viridiplantae</taxon>
        <taxon>Streptophyta</taxon>
        <taxon>Embryophyta</taxon>
        <taxon>Tracheophyta</taxon>
        <taxon>Spermatophyta</taxon>
        <taxon>Magnoliopsida</taxon>
        <taxon>eudicotyledons</taxon>
        <taxon>Gunneridae</taxon>
        <taxon>Pentapetalae</taxon>
        <taxon>asterids</taxon>
        <taxon>Ericales</taxon>
        <taxon>Ericaceae</taxon>
        <taxon>Vaccinioideae</taxon>
        <taxon>Vaccinieae</taxon>
        <taxon>Vaccinium</taxon>
    </lineage>
</organism>
<comment type="caution">
    <text evidence="1">The sequence shown here is derived from an EMBL/GenBank/DDBJ whole genome shotgun (WGS) entry which is preliminary data.</text>
</comment>
<dbReference type="EMBL" id="CM037155">
    <property type="protein sequence ID" value="KAH7848159.1"/>
    <property type="molecule type" value="Genomic_DNA"/>
</dbReference>
<proteinExistence type="predicted"/>
<dbReference type="Proteomes" id="UP000828048">
    <property type="component" value="Chromosome 5"/>
</dbReference>
<evidence type="ECO:0000313" key="1">
    <source>
        <dbReference type="EMBL" id="KAH7848159.1"/>
    </source>
</evidence>
<gene>
    <name evidence="1" type="ORF">Vadar_034481</name>
</gene>
<evidence type="ECO:0000313" key="2">
    <source>
        <dbReference type="Proteomes" id="UP000828048"/>
    </source>
</evidence>
<protein>
    <submittedName>
        <fullName evidence="1">Uncharacterized protein</fullName>
    </submittedName>
</protein>
<sequence>MQGSCLPRKKRKLEKLRQTLRVDISANILYELGNVDTKGKSVWRGPSRVSSCDEYHKFQNARITVGKNTIIGKVAEEVLKKLDHRKSKSNRHVQQRREPRVINNLVHVGNTNRRVLNNPIYEGDSTDDEVERIAMQEPPRDGGYNSNYCMKMDLPSFNGQLNIEDFLDWLNEYQRCQQGTRPVHEYVAEFQRLSSRNDLLETEGQLVARFVDGLRTDIQDVVNMQPVHTLLDAIQLATRAEFQLNRKGNYKNQATARTFNSSPVHKQPELSKGKEVIEASQNQAPQSQTKPTWTVQTNTKQGLEDLVVKMIHMPLLEVISVIAAVEKGIFGTLVQRGRALTC</sequence>